<feature type="domain" description="Bacterial Ig" evidence="2">
    <location>
        <begin position="538"/>
        <end position="615"/>
    </location>
</feature>
<evidence type="ECO:0000256" key="1">
    <source>
        <dbReference type="SAM" id="SignalP"/>
    </source>
</evidence>
<keyword evidence="4" id="KW-1185">Reference proteome</keyword>
<feature type="domain" description="Bacterial Ig" evidence="2">
    <location>
        <begin position="453"/>
        <end position="532"/>
    </location>
</feature>
<dbReference type="RefSeq" id="WP_380969128.1">
    <property type="nucleotide sequence ID" value="NZ_JBHTCO010000042.1"/>
</dbReference>
<gene>
    <name evidence="3" type="ORF">ACFQRG_19135</name>
</gene>
<keyword evidence="1" id="KW-0732">Signal</keyword>
<feature type="chain" id="PRO_5045889734" evidence="1">
    <location>
        <begin position="26"/>
        <end position="781"/>
    </location>
</feature>
<evidence type="ECO:0000313" key="3">
    <source>
        <dbReference type="EMBL" id="MFC7395030.1"/>
    </source>
</evidence>
<comment type="caution">
    <text evidence="3">The sequence shown here is derived from an EMBL/GenBank/DDBJ whole genome shotgun (WGS) entry which is preliminary data.</text>
</comment>
<dbReference type="NCBIfam" id="NF033510">
    <property type="entry name" value="Ca_tandemer"/>
    <property type="match status" value="1"/>
</dbReference>
<dbReference type="Gene3D" id="2.60.40.10">
    <property type="entry name" value="Immunoglobulins"/>
    <property type="match status" value="4"/>
</dbReference>
<feature type="domain" description="Bacterial Ig" evidence="2">
    <location>
        <begin position="618"/>
        <end position="699"/>
    </location>
</feature>
<reference evidence="4" key="1">
    <citation type="journal article" date="2019" name="Int. J. Syst. Evol. Microbiol.">
        <title>The Global Catalogue of Microorganisms (GCM) 10K type strain sequencing project: providing services to taxonomists for standard genome sequencing and annotation.</title>
        <authorList>
            <consortium name="The Broad Institute Genomics Platform"/>
            <consortium name="The Broad Institute Genome Sequencing Center for Infectious Disease"/>
            <person name="Wu L."/>
            <person name="Ma J."/>
        </authorList>
    </citation>
    <scope>NUCLEOTIDE SEQUENCE [LARGE SCALE GENOMIC DNA]</scope>
    <source>
        <strain evidence="4">CGMCC 1.16305</strain>
    </source>
</reference>
<evidence type="ECO:0000313" key="4">
    <source>
        <dbReference type="Proteomes" id="UP001596505"/>
    </source>
</evidence>
<feature type="signal peptide" evidence="1">
    <location>
        <begin position="1"/>
        <end position="25"/>
    </location>
</feature>
<proteinExistence type="predicted"/>
<dbReference type="Pfam" id="PF17936">
    <property type="entry name" value="Big_6"/>
    <property type="match status" value="4"/>
</dbReference>
<sequence length="781" mass="86476">MKGLKKGIYLFSTLLLLLISLPAGAFANNKDTAASSNPSSSNNYVLISNESTNGYQSENSGSFSINNDHYSFNKKIDKDAYKMDVVKPFDAKKYKDKAIKKNVRSIQPKYQVGDSRSFWVSNLETNQDYQLKANLFYSGSHSNVWVNNNQISSQQAKQLGKEFDGRIYKLDVENFGKEPDVNGDGKVNILCYNIQDGFNGYGGYVAGYFSPMDLYDVTHSNRFEIFYIDTYPLMGMGKSKDVSAAYSTLAHEFQHMINYNQKVFVQGKTSMDTWMDEGLSLAAEQIYLGRALQEWVDYYNFDPEITNGHSLLYWDYDGDNLANYSLSYLFMEYLRTQSGQGNHIFKDLINDPHSDYQAVQDMVKKYINPKLSFGKFMTDYRAALLLKEKSGLYGFHGDKSFDSINERIYNGKSRSLNGGGAIVKKISSPNDFSIPANKGADVTYTLLKKAQQPTKPTVNPVGNKDTSVTGKADPKIKVIVTAKGKELGHTNADSKGHFRVAISKQKAGSELRVYAQNLEGNKSKETIITVRDNTPSAKPKVKEVSDATTYVSGTTEAKAKVTVKRGTKVLGSGKADSKGIFKIKIAKQKAGTTLSIYAEDAAHNKSTTATVKVVDKTAPAKPKVSTFGDNQTTISGKAEPRSKVTIKHGKTVLGYSTTSSKGNFQVKIKHKQKAGTTLTAYATDKAGNKSSGTSFKVADKTAPSKPTVNKVTTKTTTVYGKAEKSSTVYLYRSSKYLGKDKTNSKRNYSIKIRKQKKGTTLKLYAKDKAGNKSKYQYVKVK</sequence>
<evidence type="ECO:0000259" key="2">
    <source>
        <dbReference type="Pfam" id="PF17936"/>
    </source>
</evidence>
<dbReference type="InterPro" id="IPR041498">
    <property type="entry name" value="Big_6"/>
</dbReference>
<dbReference type="InterPro" id="IPR013783">
    <property type="entry name" value="Ig-like_fold"/>
</dbReference>
<feature type="domain" description="Bacterial Ig" evidence="2">
    <location>
        <begin position="702"/>
        <end position="779"/>
    </location>
</feature>
<dbReference type="EMBL" id="JBHTCO010000042">
    <property type="protein sequence ID" value="MFC7395030.1"/>
    <property type="molecule type" value="Genomic_DNA"/>
</dbReference>
<name>A0ABW2Q304_9BACL</name>
<organism evidence="3 4">
    <name type="scientific">Scopulibacillus cellulosilyticus</name>
    <dbReference type="NCBI Taxonomy" id="2665665"/>
    <lineage>
        <taxon>Bacteria</taxon>
        <taxon>Bacillati</taxon>
        <taxon>Bacillota</taxon>
        <taxon>Bacilli</taxon>
        <taxon>Bacillales</taxon>
        <taxon>Sporolactobacillaceae</taxon>
        <taxon>Scopulibacillus</taxon>
    </lineage>
</organism>
<accession>A0ABW2Q304</accession>
<protein>
    <submittedName>
        <fullName evidence="3">Ig-like domain-containing protein</fullName>
    </submittedName>
</protein>
<dbReference type="Proteomes" id="UP001596505">
    <property type="component" value="Unassembled WGS sequence"/>
</dbReference>